<reference evidence="15" key="1">
    <citation type="submission" date="2023-03" db="EMBL/GenBank/DDBJ databases">
        <title>Mating type loci evolution in Malassezia.</title>
        <authorList>
            <person name="Coelho M.A."/>
        </authorList>
    </citation>
    <scope>NUCLEOTIDE SEQUENCE</scope>
    <source>
        <strain evidence="15">CBS 14135</strain>
    </source>
</reference>
<feature type="transmembrane region" description="Helical" evidence="13">
    <location>
        <begin position="791"/>
        <end position="807"/>
    </location>
</feature>
<evidence type="ECO:0000256" key="7">
    <source>
        <dbReference type="ARBA" id="ARBA00022692"/>
    </source>
</evidence>
<evidence type="ECO:0000256" key="11">
    <source>
        <dbReference type="ARBA" id="ARBA00023180"/>
    </source>
</evidence>
<feature type="transmembrane region" description="Helical" evidence="13">
    <location>
        <begin position="655"/>
        <end position="675"/>
    </location>
</feature>
<keyword evidence="7 13" id="KW-0812">Transmembrane</keyword>
<protein>
    <recommendedName>
        <fullName evidence="4 13">GPI ethanolamine phosphate transferase 1</fullName>
        <ecNumber evidence="13">2.-.-.-</ecNumber>
    </recommendedName>
</protein>
<feature type="transmembrane region" description="Helical" evidence="13">
    <location>
        <begin position="932"/>
        <end position="958"/>
    </location>
</feature>
<dbReference type="EMBL" id="CP119951">
    <property type="protein sequence ID" value="WFC93580.1"/>
    <property type="molecule type" value="Genomic_DNA"/>
</dbReference>
<sequence length="1053" mass="116530">MRAAWSRWMPSRRLEFFATTLVFHLIFTWSIFDIYFRSPVVHPTPRFAVDAAQAGPAPAQRVVLFVADGLRADTLFKAHEPGRFPNWAQADLVAQNASGEYFLGTFPSAFARNTSTEEKANVDDAFAAPHLHRIAATTGTYGVSHTRVPTESRPGHVALLAGMYEDISAVTRGWKVNPIAFDSVLNQSAHTYAFGSPDIVPMFALGTPPGRVDAAVYDEEAEDFTKDAVELDVWVLDELRALLNRARTDPALDARLRAPHTFFFLHLLGLDTTGHTYGPHSAEYLGNTIVVDAITREVENLFRAYFADERTAYILTADHGMSKRGNHGDGDPDNTRTPIVAWGAGVPRPKCAASYDFPSETYYEDWDLDAFTRHEIEQADIAPLLATWLGVPMPANSEGQLPLAFVDADPAYVVHAARANAEQVLEVYRVKHNQLAARMHSFVPYAPLAGDPPGADLVASIAQRIDDGEYDEALEECAELIQLALQGATYLHKYDAHMLMAIVVLGYIGVLLYGTTFLLHYALDDHVAAYKLQWAPVSVVAGASAYVVHQFLRDGSPFIYFVYVGACSTVWMLVALRAHVYGVALARASAQRLHAGVSEQAARRQTLVRVGLYAVVLLALLEVAAYGYLHRTAWAILLLGSMAWPFMMPRNFQSAHELALVVWIVCATSSVFFMVKSTEKEESITQLVLSGLLFFVVGVLLWAWPATFFQNADYLGRDKKVYARAMAKSEEQMRVWEREPNEDTEDPVDFLPRTRQALASQLVLLLVACATTASSAYSLRSKQGLPFTNQVFGWLVLSLSLTMPFAVGFQRPKAHRGQTYAQPKRQRLIVLVYAVAPVFVLLSLRDEVFFLFVYTVLVLTWAHFEAELARHRAIAANTPRPPPRGMILDDVRVGVFYFLLLHVGFFGTGNIASISSFYLSPVYRLLPVFSPFWMAALLVLKLIVPFVFLSGVLATLCIEPTEGRAYPPETDRVSILASGLGVRDVYIPLTAAALAGDVLALNFFFAIRDTGSWLEIGQSITHFVMANLMQMYMLVIAALAAHLIGARTATESP</sequence>
<feature type="transmembrane region" description="Helical" evidence="13">
    <location>
        <begin position="1019"/>
        <end position="1044"/>
    </location>
</feature>
<keyword evidence="10 13" id="KW-0472">Membrane</keyword>
<dbReference type="Gene3D" id="3.40.720.10">
    <property type="entry name" value="Alkaline Phosphatase, subunit A"/>
    <property type="match status" value="1"/>
</dbReference>
<dbReference type="InterPro" id="IPR007070">
    <property type="entry name" value="GPI_EtnP_transferase_1"/>
</dbReference>
<comment type="subcellular location">
    <subcellularLocation>
        <location evidence="1 13">Endoplasmic reticulum membrane</location>
        <topology evidence="1 13">Multi-pass membrane protein</topology>
    </subcellularLocation>
</comment>
<feature type="transmembrane region" description="Helical" evidence="13">
    <location>
        <begin position="762"/>
        <end position="779"/>
    </location>
</feature>
<keyword evidence="6 13" id="KW-0808">Transferase</keyword>
<dbReference type="Pfam" id="PF04987">
    <property type="entry name" value="PigN"/>
    <property type="match status" value="1"/>
</dbReference>
<evidence type="ECO:0000256" key="8">
    <source>
        <dbReference type="ARBA" id="ARBA00022824"/>
    </source>
</evidence>
<dbReference type="GO" id="GO:0051377">
    <property type="term" value="F:mannose-ethanolamine phosphotransferase activity"/>
    <property type="evidence" value="ECO:0007669"/>
    <property type="project" value="UniProtKB-UniRule"/>
</dbReference>
<dbReference type="InterPro" id="IPR037671">
    <property type="entry name" value="PIGN_N"/>
</dbReference>
<dbReference type="CDD" id="cd16020">
    <property type="entry name" value="GPI_EPT_1"/>
    <property type="match status" value="1"/>
</dbReference>
<keyword evidence="16" id="KW-1185">Reference proteome</keyword>
<feature type="transmembrane region" description="Helical" evidence="13">
    <location>
        <begin position="891"/>
        <end position="912"/>
    </location>
</feature>
<dbReference type="PANTHER" id="PTHR12250">
    <property type="entry name" value="PHOSPHATIDYLINOSITOL GLYCAN, CLASS N"/>
    <property type="match status" value="1"/>
</dbReference>
<evidence type="ECO:0000256" key="1">
    <source>
        <dbReference type="ARBA" id="ARBA00004477"/>
    </source>
</evidence>
<gene>
    <name evidence="15" type="primary">MCD4</name>
    <name evidence="15" type="ORF">MBRA1_000201</name>
</gene>
<dbReference type="GO" id="GO:0005789">
    <property type="term" value="C:endoplasmic reticulum membrane"/>
    <property type="evidence" value="ECO:0007669"/>
    <property type="project" value="UniProtKB-SubCell"/>
</dbReference>
<evidence type="ECO:0000313" key="15">
    <source>
        <dbReference type="EMBL" id="WFC93580.1"/>
    </source>
</evidence>
<evidence type="ECO:0000256" key="12">
    <source>
        <dbReference type="ARBA" id="ARBA00024850"/>
    </source>
</evidence>
<feature type="domain" description="GPI ethanolamine phosphate transferase 1 C-terminal" evidence="14">
    <location>
        <begin position="486"/>
        <end position="1012"/>
    </location>
</feature>
<keyword evidence="8 13" id="KW-0256">Endoplasmic reticulum</keyword>
<dbReference type="InterPro" id="IPR002591">
    <property type="entry name" value="Phosphodiest/P_Trfase"/>
</dbReference>
<feature type="transmembrane region" description="Helical" evidence="13">
    <location>
        <begin position="558"/>
        <end position="586"/>
    </location>
</feature>
<evidence type="ECO:0000313" key="16">
    <source>
        <dbReference type="Proteomes" id="UP001216638"/>
    </source>
</evidence>
<dbReference type="InterPro" id="IPR017852">
    <property type="entry name" value="GPI_EtnP_transferase_1_C"/>
</dbReference>
<comment type="similarity">
    <text evidence="3 13">Belongs to the PIGG/PIGN/PIGO family. PIGN subfamily.</text>
</comment>
<evidence type="ECO:0000256" key="2">
    <source>
        <dbReference type="ARBA" id="ARBA00004687"/>
    </source>
</evidence>
<feature type="transmembrane region" description="Helical" evidence="13">
    <location>
        <begin position="607"/>
        <end position="626"/>
    </location>
</feature>
<evidence type="ECO:0000256" key="5">
    <source>
        <dbReference type="ARBA" id="ARBA00022502"/>
    </source>
</evidence>
<dbReference type="PANTHER" id="PTHR12250:SF0">
    <property type="entry name" value="GPI ETHANOLAMINE PHOSPHATE TRANSFERASE 1"/>
    <property type="match status" value="1"/>
</dbReference>
<keyword evidence="9 13" id="KW-1133">Transmembrane helix</keyword>
<dbReference type="EC" id="2.-.-.-" evidence="13"/>
<dbReference type="Pfam" id="PF01663">
    <property type="entry name" value="Phosphodiest"/>
    <property type="match status" value="1"/>
</dbReference>
<organism evidence="15 16">
    <name type="scientific">Malassezia brasiliensis</name>
    <dbReference type="NCBI Taxonomy" id="1821822"/>
    <lineage>
        <taxon>Eukaryota</taxon>
        <taxon>Fungi</taxon>
        <taxon>Dikarya</taxon>
        <taxon>Basidiomycota</taxon>
        <taxon>Ustilaginomycotina</taxon>
        <taxon>Malasseziomycetes</taxon>
        <taxon>Malasseziales</taxon>
        <taxon>Malasseziaceae</taxon>
        <taxon>Malassezia</taxon>
    </lineage>
</organism>
<keyword evidence="5 13" id="KW-0337">GPI-anchor biosynthesis</keyword>
<feature type="transmembrane region" description="Helical" evidence="13">
    <location>
        <begin position="985"/>
        <end position="1007"/>
    </location>
</feature>
<evidence type="ECO:0000256" key="13">
    <source>
        <dbReference type="RuleBase" id="RU367138"/>
    </source>
</evidence>
<evidence type="ECO:0000256" key="3">
    <source>
        <dbReference type="ARBA" id="ARBA00008400"/>
    </source>
</evidence>
<name>A0AAF0DST3_9BASI</name>
<feature type="transmembrane region" description="Helical" evidence="13">
    <location>
        <begin position="534"/>
        <end position="552"/>
    </location>
</feature>
<dbReference type="InterPro" id="IPR017850">
    <property type="entry name" value="Alkaline_phosphatase_core_sf"/>
</dbReference>
<evidence type="ECO:0000256" key="4">
    <source>
        <dbReference type="ARBA" id="ARBA00020831"/>
    </source>
</evidence>
<evidence type="ECO:0000256" key="10">
    <source>
        <dbReference type="ARBA" id="ARBA00023136"/>
    </source>
</evidence>
<evidence type="ECO:0000259" key="14">
    <source>
        <dbReference type="Pfam" id="PF04987"/>
    </source>
</evidence>
<evidence type="ECO:0000256" key="9">
    <source>
        <dbReference type="ARBA" id="ARBA00022989"/>
    </source>
</evidence>
<dbReference type="SUPFAM" id="SSF53649">
    <property type="entry name" value="Alkaline phosphatase-like"/>
    <property type="match status" value="1"/>
</dbReference>
<dbReference type="AlphaFoldDB" id="A0AAF0DST3"/>
<accession>A0AAF0DST3</accession>
<feature type="transmembrane region" description="Helical" evidence="13">
    <location>
        <begin position="828"/>
        <end position="844"/>
    </location>
</feature>
<comment type="pathway">
    <text evidence="2 13">Glycolipid biosynthesis; glycosylphosphatidylinositol-anchor biosynthesis.</text>
</comment>
<feature type="transmembrane region" description="Helical" evidence="13">
    <location>
        <begin position="687"/>
        <end position="709"/>
    </location>
</feature>
<dbReference type="Proteomes" id="UP001216638">
    <property type="component" value="Chromosome 1"/>
</dbReference>
<proteinExistence type="inferred from homology"/>
<comment type="function">
    <text evidence="12 13">Ethanolamine phosphate transferase involved in glycosylphosphatidylinositol-anchor biosynthesis. Transfers ethanolamine phosphate to the first alpha-1,4-linked mannose of the glycosylphosphatidylinositol precursor of GPI-anchor.</text>
</comment>
<evidence type="ECO:0000256" key="6">
    <source>
        <dbReference type="ARBA" id="ARBA00022679"/>
    </source>
</evidence>
<keyword evidence="11" id="KW-0325">Glycoprotein</keyword>
<feature type="transmembrane region" description="Helical" evidence="13">
    <location>
        <begin position="498"/>
        <end position="522"/>
    </location>
</feature>
<dbReference type="GO" id="GO:0006506">
    <property type="term" value="P:GPI anchor biosynthetic process"/>
    <property type="evidence" value="ECO:0007669"/>
    <property type="project" value="UniProtKB-KW"/>
</dbReference>